<proteinExistence type="predicted"/>
<dbReference type="InterPro" id="IPR035892">
    <property type="entry name" value="C2_domain_sf"/>
</dbReference>
<dbReference type="InterPro" id="IPR000008">
    <property type="entry name" value="C2_dom"/>
</dbReference>
<feature type="region of interest" description="Disordered" evidence="1">
    <location>
        <begin position="158"/>
        <end position="182"/>
    </location>
</feature>
<reference evidence="3" key="1">
    <citation type="submission" date="2017-02" db="UniProtKB">
        <authorList>
            <consortium name="WormBaseParasite"/>
        </authorList>
    </citation>
    <scope>IDENTIFICATION</scope>
</reference>
<dbReference type="WBParaSite" id="TASK_0000861401-mRNA-1">
    <property type="protein sequence ID" value="TASK_0000861401-mRNA-1"/>
    <property type="gene ID" value="TASK_0000861401"/>
</dbReference>
<accession>A0A0R3WCZ9</accession>
<name>A0A0R3WCZ9_TAEAS</name>
<dbReference type="Gene3D" id="2.60.40.150">
    <property type="entry name" value="C2 domain"/>
    <property type="match status" value="1"/>
</dbReference>
<dbReference type="SUPFAM" id="SSF49562">
    <property type="entry name" value="C2 domain (Calcium/lipid-binding domain, CaLB)"/>
    <property type="match status" value="1"/>
</dbReference>
<protein>
    <submittedName>
        <fullName evidence="3">C2 domain-containing protein</fullName>
    </submittedName>
</protein>
<dbReference type="AlphaFoldDB" id="A0A0R3WCZ9"/>
<organism evidence="3">
    <name type="scientific">Taenia asiatica</name>
    <name type="common">Asian tapeworm</name>
    <dbReference type="NCBI Taxonomy" id="60517"/>
    <lineage>
        <taxon>Eukaryota</taxon>
        <taxon>Metazoa</taxon>
        <taxon>Spiralia</taxon>
        <taxon>Lophotrochozoa</taxon>
        <taxon>Platyhelminthes</taxon>
        <taxon>Cestoda</taxon>
        <taxon>Eucestoda</taxon>
        <taxon>Cyclophyllidea</taxon>
        <taxon>Taeniidae</taxon>
        <taxon>Taenia</taxon>
    </lineage>
</organism>
<evidence type="ECO:0000256" key="1">
    <source>
        <dbReference type="SAM" id="MobiDB-lite"/>
    </source>
</evidence>
<sequence>LQPGPNPFRAPIILNVYIKYDERKQALDVLVRNLQNTPLNRKVRVNTKFLLPTCPQLMENKKLLKRFRSRERCSDGVVIVDARRTSKKRGPNPHFNEDFHFTPLIARDVKMGKLIFEIYEVKKKHKSFLGTIELCGSEIELKCDMAYSLYLHNPTAPRLRRRRHHRHRRRRHRRHHRTVSDL</sequence>
<feature type="domain" description="C2" evidence="2">
    <location>
        <begin position="83"/>
        <end position="138"/>
    </location>
</feature>
<evidence type="ECO:0000259" key="2">
    <source>
        <dbReference type="Pfam" id="PF00168"/>
    </source>
</evidence>
<evidence type="ECO:0000313" key="3">
    <source>
        <dbReference type="WBParaSite" id="TASK_0000861401-mRNA-1"/>
    </source>
</evidence>
<dbReference type="Pfam" id="PF00168">
    <property type="entry name" value="C2"/>
    <property type="match status" value="1"/>
</dbReference>